<organism evidence="2 3">
    <name type="scientific">Desulfomonile tiedjei</name>
    <dbReference type="NCBI Taxonomy" id="2358"/>
    <lineage>
        <taxon>Bacteria</taxon>
        <taxon>Pseudomonadati</taxon>
        <taxon>Thermodesulfobacteriota</taxon>
        <taxon>Desulfomonilia</taxon>
        <taxon>Desulfomonilales</taxon>
        <taxon>Desulfomonilaceae</taxon>
        <taxon>Desulfomonile</taxon>
    </lineage>
</organism>
<feature type="region of interest" description="Disordered" evidence="1">
    <location>
        <begin position="47"/>
        <end position="70"/>
    </location>
</feature>
<reference evidence="2" key="1">
    <citation type="submission" date="2020-07" db="EMBL/GenBank/DDBJ databases">
        <title>Huge and variable diversity of episymbiotic CPR bacteria and DPANN archaea in groundwater ecosystems.</title>
        <authorList>
            <person name="He C.Y."/>
            <person name="Keren R."/>
            <person name="Whittaker M."/>
            <person name="Farag I.F."/>
            <person name="Doudna J."/>
            <person name="Cate J.H.D."/>
            <person name="Banfield J.F."/>
        </authorList>
    </citation>
    <scope>NUCLEOTIDE SEQUENCE</scope>
    <source>
        <strain evidence="2">NC_groundwater_1664_Pr3_B-0.1um_52_9</strain>
    </source>
</reference>
<dbReference type="Proteomes" id="UP000807825">
    <property type="component" value="Unassembled WGS sequence"/>
</dbReference>
<dbReference type="EMBL" id="JACRDE010000545">
    <property type="protein sequence ID" value="MBI5251938.1"/>
    <property type="molecule type" value="Genomic_DNA"/>
</dbReference>
<protein>
    <submittedName>
        <fullName evidence="2">Uncharacterized protein</fullName>
    </submittedName>
</protein>
<evidence type="ECO:0000313" key="3">
    <source>
        <dbReference type="Proteomes" id="UP000807825"/>
    </source>
</evidence>
<sequence>MKHNKPRFRLRRRIQELQRRRTAVEFMAGFPAEPFYYFKKRMPINNRLEETEEDPSTRNGEITPDHKDPA</sequence>
<gene>
    <name evidence="2" type="ORF">HY912_20795</name>
</gene>
<accession>A0A9D6Z293</accession>
<proteinExistence type="predicted"/>
<comment type="caution">
    <text evidence="2">The sequence shown here is derived from an EMBL/GenBank/DDBJ whole genome shotgun (WGS) entry which is preliminary data.</text>
</comment>
<dbReference type="AlphaFoldDB" id="A0A9D6Z293"/>
<evidence type="ECO:0000256" key="1">
    <source>
        <dbReference type="SAM" id="MobiDB-lite"/>
    </source>
</evidence>
<evidence type="ECO:0000313" key="2">
    <source>
        <dbReference type="EMBL" id="MBI5251938.1"/>
    </source>
</evidence>
<name>A0A9D6Z293_9BACT</name>